<protein>
    <recommendedName>
        <fullName evidence="2">LicD/FKTN/FKRP nucleotidyltransferase domain-containing protein</fullName>
    </recommendedName>
</protein>
<sequence length="320" mass="37031">MVNWSTFVTPTILRRTWNGKCKILSLTVTFLTCGYLTLFVIPVRNVILSSVIEYGWRDMETSDLIRIHFCQDKEPEGILSSTSCPVLHKPQVNVSDIITSSLVSHDHLLFPEVQRRVLEKGHGRFLPALNLTQKVEILLLYKVAAAALESVGVQHFLVDGSLLGLSRHGGFVPWDDDLDVSVFLDSWHLVKKALSCIEGFTLYKPHFAHWKFHYKDRLYPFLDIFFYMLDESYVWAASYYTRITYIYPKRFVFPLGESIFEGMKVPVPKDSLSIARRIYEYDLCFAYRGHLKHEASGSEDKGYSISNVSCQELSYMYRFY</sequence>
<gene>
    <name evidence="3" type="ORF">GSLYS_00010823001</name>
</gene>
<dbReference type="GO" id="GO:0009100">
    <property type="term" value="P:glycoprotein metabolic process"/>
    <property type="evidence" value="ECO:0007669"/>
    <property type="project" value="UniProtKB-ARBA"/>
</dbReference>
<comment type="caution">
    <text evidence="3">The sequence shown here is derived from an EMBL/GenBank/DDBJ whole genome shotgun (WGS) entry which is preliminary data.</text>
</comment>
<name>A0AAV2HTL7_LYMST</name>
<dbReference type="EMBL" id="CAXITT010000243">
    <property type="protein sequence ID" value="CAL1536910.1"/>
    <property type="molecule type" value="Genomic_DNA"/>
</dbReference>
<proteinExistence type="predicted"/>
<keyword evidence="4" id="KW-1185">Reference proteome</keyword>
<dbReference type="AlphaFoldDB" id="A0AAV2HTL7"/>
<dbReference type="PANTHER" id="PTHR13627:SF31">
    <property type="entry name" value="RIBITOL 5-PHOSPHATE TRANSFERASE FKRP"/>
    <property type="match status" value="1"/>
</dbReference>
<keyword evidence="1" id="KW-1133">Transmembrane helix</keyword>
<dbReference type="Pfam" id="PF04991">
    <property type="entry name" value="LicD"/>
    <property type="match status" value="1"/>
</dbReference>
<dbReference type="PANTHER" id="PTHR13627">
    <property type="entry name" value="FUKUTIN RELATED PROTEIN"/>
    <property type="match status" value="1"/>
</dbReference>
<evidence type="ECO:0000313" key="4">
    <source>
        <dbReference type="Proteomes" id="UP001497497"/>
    </source>
</evidence>
<dbReference type="Proteomes" id="UP001497497">
    <property type="component" value="Unassembled WGS sequence"/>
</dbReference>
<feature type="domain" description="LicD/FKTN/FKRP nucleotidyltransferase" evidence="2">
    <location>
        <begin position="152"/>
        <end position="195"/>
    </location>
</feature>
<accession>A0AAV2HTL7</accession>
<evidence type="ECO:0000256" key="1">
    <source>
        <dbReference type="SAM" id="Phobius"/>
    </source>
</evidence>
<dbReference type="InterPro" id="IPR052613">
    <property type="entry name" value="LicD_transferase"/>
</dbReference>
<keyword evidence="1" id="KW-0812">Transmembrane</keyword>
<dbReference type="InterPro" id="IPR007074">
    <property type="entry name" value="LicD/FKTN/FKRP_NTP_transf"/>
</dbReference>
<evidence type="ECO:0000313" key="3">
    <source>
        <dbReference type="EMBL" id="CAL1536910.1"/>
    </source>
</evidence>
<feature type="transmembrane region" description="Helical" evidence="1">
    <location>
        <begin position="23"/>
        <end position="43"/>
    </location>
</feature>
<keyword evidence="1" id="KW-0472">Membrane</keyword>
<organism evidence="3 4">
    <name type="scientific">Lymnaea stagnalis</name>
    <name type="common">Great pond snail</name>
    <name type="synonym">Helix stagnalis</name>
    <dbReference type="NCBI Taxonomy" id="6523"/>
    <lineage>
        <taxon>Eukaryota</taxon>
        <taxon>Metazoa</taxon>
        <taxon>Spiralia</taxon>
        <taxon>Lophotrochozoa</taxon>
        <taxon>Mollusca</taxon>
        <taxon>Gastropoda</taxon>
        <taxon>Heterobranchia</taxon>
        <taxon>Euthyneura</taxon>
        <taxon>Panpulmonata</taxon>
        <taxon>Hygrophila</taxon>
        <taxon>Lymnaeoidea</taxon>
        <taxon>Lymnaeidae</taxon>
        <taxon>Lymnaea</taxon>
    </lineage>
</organism>
<reference evidence="3 4" key="1">
    <citation type="submission" date="2024-04" db="EMBL/GenBank/DDBJ databases">
        <authorList>
            <consortium name="Genoscope - CEA"/>
            <person name="William W."/>
        </authorList>
    </citation>
    <scope>NUCLEOTIDE SEQUENCE [LARGE SCALE GENOMIC DNA]</scope>
</reference>
<evidence type="ECO:0000259" key="2">
    <source>
        <dbReference type="Pfam" id="PF04991"/>
    </source>
</evidence>